<dbReference type="GeneID" id="9223980"/>
<dbReference type="STRING" id="554155.C5G0X9"/>
<reference evidence="3" key="1">
    <citation type="journal article" date="2012" name="MBio">
        <title>Comparative genome analysis of Trichophyton rubrum and related dermatophytes reveals candidate genes involved in infection.</title>
        <authorList>
            <person name="Martinez D.A."/>
            <person name="Oliver B.G."/>
            <person name="Graeser Y."/>
            <person name="Goldberg J.M."/>
            <person name="Li W."/>
            <person name="Martinez-Rossi N.M."/>
            <person name="Monod M."/>
            <person name="Shelest E."/>
            <person name="Barton R.C."/>
            <person name="Birch E."/>
            <person name="Brakhage A.A."/>
            <person name="Chen Z."/>
            <person name="Gurr S.J."/>
            <person name="Heiman D."/>
            <person name="Heitman J."/>
            <person name="Kosti I."/>
            <person name="Rossi A."/>
            <person name="Saif S."/>
            <person name="Samalova M."/>
            <person name="Saunders C.W."/>
            <person name="Shea T."/>
            <person name="Summerbell R.C."/>
            <person name="Xu J."/>
            <person name="Young S."/>
            <person name="Zeng Q."/>
            <person name="Birren B.W."/>
            <person name="Cuomo C.A."/>
            <person name="White T.C."/>
        </authorList>
    </citation>
    <scope>NUCLEOTIDE SEQUENCE [LARGE SCALE GENOMIC DNA]</scope>
    <source>
        <strain evidence="3">ATCC MYA-4605 / CBS 113480</strain>
    </source>
</reference>
<evidence type="ECO:0000313" key="2">
    <source>
        <dbReference type="EMBL" id="EEQ35782.1"/>
    </source>
</evidence>
<dbReference type="EMBL" id="DS995709">
    <property type="protein sequence ID" value="EEQ35782.1"/>
    <property type="molecule type" value="Genomic_DNA"/>
</dbReference>
<dbReference type="HOGENOM" id="CLU_054974_0_0_1"/>
<dbReference type="GO" id="GO:0005829">
    <property type="term" value="C:cytosol"/>
    <property type="evidence" value="ECO:0007669"/>
    <property type="project" value="TreeGrafter"/>
</dbReference>
<dbReference type="VEuPathDB" id="FungiDB:MCYG_08601"/>
<dbReference type="InterPro" id="IPR017926">
    <property type="entry name" value="GATASE"/>
</dbReference>
<dbReference type="RefSeq" id="XP_002842770.1">
    <property type="nucleotide sequence ID" value="XM_002842724.1"/>
</dbReference>
<keyword evidence="3" id="KW-1185">Reference proteome</keyword>
<gene>
    <name evidence="2" type="ORF">MCYG_08601</name>
</gene>
<dbReference type="PROSITE" id="PS51273">
    <property type="entry name" value="GATASE_TYPE_1"/>
    <property type="match status" value="1"/>
</dbReference>
<dbReference type="AlphaFoldDB" id="C5G0X9"/>
<proteinExistence type="predicted"/>
<dbReference type="OrthoDB" id="92161at2759"/>
<evidence type="ECO:0000313" key="3">
    <source>
        <dbReference type="Proteomes" id="UP000002035"/>
    </source>
</evidence>
<feature type="domain" description="Glutamine amidotransferase" evidence="1">
    <location>
        <begin position="29"/>
        <end position="143"/>
    </location>
</feature>
<dbReference type="OMA" id="EHERPEW"/>
<dbReference type="SUPFAM" id="SSF52317">
    <property type="entry name" value="Class I glutamine amidotransferase-like"/>
    <property type="match status" value="1"/>
</dbReference>
<evidence type="ECO:0000259" key="1">
    <source>
        <dbReference type="Pfam" id="PF00117"/>
    </source>
</evidence>
<dbReference type="InterPro" id="IPR044992">
    <property type="entry name" value="ChyE-like"/>
</dbReference>
<dbReference type="InterPro" id="IPR029062">
    <property type="entry name" value="Class_I_gatase-like"/>
</dbReference>
<dbReference type="eggNOG" id="KOG3179">
    <property type="taxonomic scope" value="Eukaryota"/>
</dbReference>
<accession>C5G0X9</accession>
<dbReference type="PANTHER" id="PTHR42695">
    <property type="entry name" value="GLUTAMINE AMIDOTRANSFERASE YLR126C-RELATED"/>
    <property type="match status" value="1"/>
</dbReference>
<dbReference type="Proteomes" id="UP000002035">
    <property type="component" value="Unassembled WGS sequence"/>
</dbReference>
<protein>
    <recommendedName>
        <fullName evidence="1">Glutamine amidotransferase domain-containing protein</fullName>
    </recommendedName>
</protein>
<organism evidence="2 3">
    <name type="scientific">Arthroderma otae (strain ATCC MYA-4605 / CBS 113480)</name>
    <name type="common">Microsporum canis</name>
    <dbReference type="NCBI Taxonomy" id="554155"/>
    <lineage>
        <taxon>Eukaryota</taxon>
        <taxon>Fungi</taxon>
        <taxon>Dikarya</taxon>
        <taxon>Ascomycota</taxon>
        <taxon>Pezizomycotina</taxon>
        <taxon>Eurotiomycetes</taxon>
        <taxon>Eurotiomycetidae</taxon>
        <taxon>Onygenales</taxon>
        <taxon>Arthrodermataceae</taxon>
        <taxon>Microsporum</taxon>
    </lineage>
</organism>
<name>C5G0X9_ARTOC</name>
<dbReference type="Gene3D" id="3.40.50.880">
    <property type="match status" value="1"/>
</dbReference>
<sequence length="217" mass="23337">MSSIRPRVAVIQNYSSAEQGGGRMIENISRLVRCSKPNAEIHVYAPIDGEPFPDLYGYGLVILTGGPFSLLQDEKPSWVTETLDFIRHASTHPAKPKLLGICWGHQAAALALGGSVEELKTGPCNIHKNHRLAVVDAGPRLSRLAANHEILTSEDGQIVTLQGHPELDAALSQLFVHADGLSCSLLPGLKGIHAPHDGEAIFASIMRWAISTSDEIS</sequence>
<dbReference type="Pfam" id="PF00117">
    <property type="entry name" value="GATase"/>
    <property type="match status" value="1"/>
</dbReference>
<dbReference type="PANTHER" id="PTHR42695:SF5">
    <property type="entry name" value="GLUTAMINE AMIDOTRANSFERASE YLR126C-RELATED"/>
    <property type="match status" value="1"/>
</dbReference>